<comment type="caution">
    <text evidence="2">The sequence shown here is derived from an EMBL/GenBank/DDBJ whole genome shotgun (WGS) entry which is preliminary data.</text>
</comment>
<dbReference type="PROSITE" id="PS00430">
    <property type="entry name" value="TONB_DEPENDENT_REC_1"/>
    <property type="match status" value="1"/>
</dbReference>
<evidence type="ECO:0000313" key="3">
    <source>
        <dbReference type="Proteomes" id="UP001218218"/>
    </source>
</evidence>
<sequence length="116" mass="12189">MRFNFSLAALASLATTVSVQSSSCPEAARFGNVNVSPSTLSPGETFTVTANLTCAIQKGNISTFFDYYISATATHTVAGPILIASDRHGPGHPRRVPGTGRSGYGYGSLLKFFLDP</sequence>
<name>A0AAD6ZWH9_9AGAR</name>
<dbReference type="InterPro" id="IPR010916">
    <property type="entry name" value="TonB_box_CS"/>
</dbReference>
<evidence type="ECO:0000313" key="2">
    <source>
        <dbReference type="EMBL" id="KAJ7342880.1"/>
    </source>
</evidence>
<organism evidence="2 3">
    <name type="scientific">Mycena albidolilacea</name>
    <dbReference type="NCBI Taxonomy" id="1033008"/>
    <lineage>
        <taxon>Eukaryota</taxon>
        <taxon>Fungi</taxon>
        <taxon>Dikarya</taxon>
        <taxon>Basidiomycota</taxon>
        <taxon>Agaricomycotina</taxon>
        <taxon>Agaricomycetes</taxon>
        <taxon>Agaricomycetidae</taxon>
        <taxon>Agaricales</taxon>
        <taxon>Marasmiineae</taxon>
        <taxon>Mycenaceae</taxon>
        <taxon>Mycena</taxon>
    </lineage>
</organism>
<feature type="signal peptide" evidence="1">
    <location>
        <begin position="1"/>
        <end position="21"/>
    </location>
</feature>
<proteinExistence type="predicted"/>
<reference evidence="2" key="1">
    <citation type="submission" date="2023-03" db="EMBL/GenBank/DDBJ databases">
        <title>Massive genome expansion in bonnet fungi (Mycena s.s.) driven by repeated elements and novel gene families across ecological guilds.</title>
        <authorList>
            <consortium name="Lawrence Berkeley National Laboratory"/>
            <person name="Harder C.B."/>
            <person name="Miyauchi S."/>
            <person name="Viragh M."/>
            <person name="Kuo A."/>
            <person name="Thoen E."/>
            <person name="Andreopoulos B."/>
            <person name="Lu D."/>
            <person name="Skrede I."/>
            <person name="Drula E."/>
            <person name="Henrissat B."/>
            <person name="Morin E."/>
            <person name="Kohler A."/>
            <person name="Barry K."/>
            <person name="LaButti K."/>
            <person name="Morin E."/>
            <person name="Salamov A."/>
            <person name="Lipzen A."/>
            <person name="Mereny Z."/>
            <person name="Hegedus B."/>
            <person name="Baldrian P."/>
            <person name="Stursova M."/>
            <person name="Weitz H."/>
            <person name="Taylor A."/>
            <person name="Grigoriev I.V."/>
            <person name="Nagy L.G."/>
            <person name="Martin F."/>
            <person name="Kauserud H."/>
        </authorList>
    </citation>
    <scope>NUCLEOTIDE SEQUENCE</scope>
    <source>
        <strain evidence="2">CBHHK002</strain>
    </source>
</reference>
<dbReference type="AlphaFoldDB" id="A0AAD6ZWH9"/>
<dbReference type="Proteomes" id="UP001218218">
    <property type="component" value="Unassembled WGS sequence"/>
</dbReference>
<keyword evidence="3" id="KW-1185">Reference proteome</keyword>
<feature type="chain" id="PRO_5042286447" evidence="1">
    <location>
        <begin position="22"/>
        <end position="116"/>
    </location>
</feature>
<evidence type="ECO:0000256" key="1">
    <source>
        <dbReference type="SAM" id="SignalP"/>
    </source>
</evidence>
<dbReference type="EMBL" id="JARIHO010000024">
    <property type="protein sequence ID" value="KAJ7342880.1"/>
    <property type="molecule type" value="Genomic_DNA"/>
</dbReference>
<protein>
    <submittedName>
        <fullName evidence="2">Uncharacterized protein</fullName>
    </submittedName>
</protein>
<gene>
    <name evidence="2" type="ORF">DFH08DRAFT_236486</name>
</gene>
<keyword evidence="1" id="KW-0732">Signal</keyword>
<accession>A0AAD6ZWH9</accession>